<evidence type="ECO:0000256" key="3">
    <source>
        <dbReference type="ARBA" id="ARBA00022801"/>
    </source>
</evidence>
<dbReference type="KEGG" id="scq:SCULI_v1c04390"/>
<dbReference type="GO" id="GO:0046872">
    <property type="term" value="F:metal ion binding"/>
    <property type="evidence" value="ECO:0007669"/>
    <property type="project" value="UniProtKB-KW"/>
</dbReference>
<dbReference type="PANTHER" id="PTHR46017:SF2">
    <property type="entry name" value="MANNOSYLGLYCERATE HYDROLASE"/>
    <property type="match status" value="1"/>
</dbReference>
<dbReference type="STRING" id="1276246.SCULI_v1c04390"/>
<dbReference type="Gene3D" id="1.20.1270.50">
    <property type="entry name" value="Glycoside hydrolase family 38, central domain"/>
    <property type="match status" value="1"/>
</dbReference>
<dbReference type="Pfam" id="PF07748">
    <property type="entry name" value="Glyco_hydro_38C"/>
    <property type="match status" value="1"/>
</dbReference>
<dbReference type="InterPro" id="IPR011682">
    <property type="entry name" value="Glyco_hydro_38_C"/>
</dbReference>
<dbReference type="eggNOG" id="COG0383">
    <property type="taxonomic scope" value="Bacteria"/>
</dbReference>
<keyword evidence="2" id="KW-0479">Metal-binding</keyword>
<evidence type="ECO:0000256" key="4">
    <source>
        <dbReference type="ARBA" id="ARBA00023295"/>
    </source>
</evidence>
<keyword evidence="4" id="KW-0326">Glycosidase</keyword>
<name>W6A7G0_9MOLU</name>
<reference evidence="6 7" key="1">
    <citation type="journal article" date="2014" name="Genome Biol. Evol.">
        <title>Molecular evolution of the substrate utilization strategies and putative virulence factors in mosquito-associated Spiroplasma species.</title>
        <authorList>
            <person name="Chang T.H."/>
            <person name="Lo W.S."/>
            <person name="Ku C."/>
            <person name="Chen L.L."/>
            <person name="Kuo C.H."/>
        </authorList>
    </citation>
    <scope>NUCLEOTIDE SEQUENCE [LARGE SCALE GENOMIC DNA]</scope>
    <source>
        <strain evidence="6">AES-1</strain>
    </source>
</reference>
<evidence type="ECO:0000256" key="2">
    <source>
        <dbReference type="ARBA" id="ARBA00022723"/>
    </source>
</evidence>
<dbReference type="PANTHER" id="PTHR46017">
    <property type="entry name" value="ALPHA-MANNOSIDASE 2C1"/>
    <property type="match status" value="1"/>
</dbReference>
<dbReference type="Pfam" id="PF17677">
    <property type="entry name" value="Glyco_hydro38C2"/>
    <property type="match status" value="1"/>
</dbReference>
<feature type="domain" description="Glycoside hydrolase family 38 central" evidence="5">
    <location>
        <begin position="286"/>
        <end position="360"/>
    </location>
</feature>
<evidence type="ECO:0000313" key="7">
    <source>
        <dbReference type="Proteomes" id="UP000019267"/>
    </source>
</evidence>
<dbReference type="HOGENOM" id="CLU_003442_2_1_14"/>
<dbReference type="InterPro" id="IPR037094">
    <property type="entry name" value="Glyco_hydro_38_cen_sf"/>
</dbReference>
<evidence type="ECO:0000256" key="1">
    <source>
        <dbReference type="ARBA" id="ARBA00009792"/>
    </source>
</evidence>
<dbReference type="GO" id="GO:0030246">
    <property type="term" value="F:carbohydrate binding"/>
    <property type="evidence" value="ECO:0007669"/>
    <property type="project" value="InterPro"/>
</dbReference>
<dbReference type="GO" id="GO:0009313">
    <property type="term" value="P:oligosaccharide catabolic process"/>
    <property type="evidence" value="ECO:0007669"/>
    <property type="project" value="TreeGrafter"/>
</dbReference>
<dbReference type="Gene3D" id="3.20.110.10">
    <property type="entry name" value="Glycoside hydrolase 38, N terminal domain"/>
    <property type="match status" value="1"/>
</dbReference>
<dbReference type="OrthoDB" id="9772207at2"/>
<gene>
    <name evidence="6" type="primary">mngB</name>
    <name evidence="6" type="ORF">SCULI_v1c04390</name>
</gene>
<dbReference type="AlphaFoldDB" id="W6A7G0"/>
<dbReference type="GO" id="GO:0004559">
    <property type="term" value="F:alpha-mannosidase activity"/>
    <property type="evidence" value="ECO:0007669"/>
    <property type="project" value="InterPro"/>
</dbReference>
<dbReference type="Gene3D" id="2.70.98.30">
    <property type="entry name" value="Golgi alpha-mannosidase II, domain 4"/>
    <property type="match status" value="1"/>
</dbReference>
<dbReference type="InterPro" id="IPR015341">
    <property type="entry name" value="Glyco_hydro_38_cen"/>
</dbReference>
<keyword evidence="3 6" id="KW-0378">Hydrolase</keyword>
<comment type="similarity">
    <text evidence="1">Belongs to the glycosyl hydrolase 38 family.</text>
</comment>
<dbReference type="Pfam" id="PF09261">
    <property type="entry name" value="Alpha-mann_mid"/>
    <property type="match status" value="1"/>
</dbReference>
<dbReference type="RefSeq" id="WP_025363017.1">
    <property type="nucleotide sequence ID" value="NZ_CP006681.1"/>
</dbReference>
<dbReference type="InterPro" id="IPR041147">
    <property type="entry name" value="GH38_C"/>
</dbReference>
<dbReference type="SUPFAM" id="SSF88713">
    <property type="entry name" value="Glycoside hydrolase/deacetylase"/>
    <property type="match status" value="1"/>
</dbReference>
<evidence type="ECO:0000313" key="6">
    <source>
        <dbReference type="EMBL" id="AHI52780.1"/>
    </source>
</evidence>
<dbReference type="SUPFAM" id="SSF88688">
    <property type="entry name" value="Families 57/38 glycoside transferase middle domain"/>
    <property type="match status" value="1"/>
</dbReference>
<dbReference type="InterPro" id="IPR011013">
    <property type="entry name" value="Gal_mutarotase_sf_dom"/>
</dbReference>
<dbReference type="Proteomes" id="UP000019267">
    <property type="component" value="Chromosome"/>
</dbReference>
<dbReference type="Pfam" id="PF01074">
    <property type="entry name" value="Glyco_hydro_38N"/>
    <property type="match status" value="1"/>
</dbReference>
<dbReference type="InterPro" id="IPR011330">
    <property type="entry name" value="Glyco_hydro/deAcase_b/a-brl"/>
</dbReference>
<dbReference type="InterPro" id="IPR000602">
    <property type="entry name" value="Glyco_hydro_38_N"/>
</dbReference>
<evidence type="ECO:0000259" key="5">
    <source>
        <dbReference type="SMART" id="SM00872"/>
    </source>
</evidence>
<protein>
    <submittedName>
        <fullName evidence="6">Mannosylglycerate hydrolase</fullName>
    </submittedName>
</protein>
<dbReference type="GO" id="GO:0006013">
    <property type="term" value="P:mannose metabolic process"/>
    <property type="evidence" value="ECO:0007669"/>
    <property type="project" value="InterPro"/>
</dbReference>
<dbReference type="InterPro" id="IPR028995">
    <property type="entry name" value="Glyco_hydro_57/38_cen_sf"/>
</dbReference>
<sequence>MKNKNYYIAHTHWDKEWYKTYEEFRVKFLKYFREILDTLEKDNNFTSFMFDGQSSVIEDYLQINPNEIERIKKLVKSKRLRLGPWFTLPDNYLTSGESLGRNLLIGSNIAEDFGYSQEVCYIPDSFGQCANMPQLIKSMALKGAIFWRGVDSKSTEKGYFKWKGSDSTEVIAVHLPLGYGYSKKIPEDGTHIEYINEIESMLQKKYVDNKLLFMGGSDHEPIQKKLPELLKEINLYYKENDIDSEIFISNIDDYFDDLIKDIDERTLEYVDGELRSAGDQRIHYGDASSRMDLKQLNRNIEFKLSELLEPILTIGKIYFDIKYDNNLVNYIWKLLFANQAHDSACATCTDEAHEDIKNRYNRANQIIDELILTTNKEIFSKINFKDFGKPIILYNTNVAKRLSEIVNIEIISKTSDFRILDEIGNLINFDLVEQVEIDMVQENIDYCNYLSMVSAAEDYKNENKGENFSNFSNVMYKSLIAIDSNKISGLSFKIVYINEQPSNSKIIQTIDADTTFENNFAKYLIQKNGTLKIITKDMTYDNLLYFESVGDDGDSYDYSPPLKDTKFNTLNSEPKIEVIKSNDFLKKISIKHEMLLPKSLNKDRISRSNDLIKNEYELIVTFWKKKETVDVEVNIKNNSIEHMLSLNLGINEKVLTNIAGQQFGNIKRINTLEIKKDWKESQRNIDYGLYPFQKFVSLQSEKNGLIIGTHDSSEYNIYDDQTLRIILFRSYEYMGKPNLEFRPGRPSGIFWKTPESKMLKPLNYKIKLLSFNGNKESNKAITLIKEEIRQPVNFEVIEDIFFKKAEESINIFSETLISTNESGINMSALKISEKKDKEIIFRFYNHSNADINDVNFNLDKKIKKISFSNFKEQSFKNRELSLEENKIVIPKIRKNEFLTLKLEF</sequence>
<dbReference type="SUPFAM" id="SSF74650">
    <property type="entry name" value="Galactose mutarotase-like"/>
    <property type="match status" value="1"/>
</dbReference>
<proteinExistence type="inferred from homology"/>
<dbReference type="InterPro" id="IPR027291">
    <property type="entry name" value="Glyco_hydro_38_N_sf"/>
</dbReference>
<keyword evidence="7" id="KW-1185">Reference proteome</keyword>
<dbReference type="SMART" id="SM00872">
    <property type="entry name" value="Alpha-mann_mid"/>
    <property type="match status" value="1"/>
</dbReference>
<organism evidence="6 7">
    <name type="scientific">Spiroplasma culicicola AES-1</name>
    <dbReference type="NCBI Taxonomy" id="1276246"/>
    <lineage>
        <taxon>Bacteria</taxon>
        <taxon>Bacillati</taxon>
        <taxon>Mycoplasmatota</taxon>
        <taxon>Mollicutes</taxon>
        <taxon>Entomoplasmatales</taxon>
        <taxon>Spiroplasmataceae</taxon>
        <taxon>Spiroplasma</taxon>
    </lineage>
</organism>
<dbReference type="PATRIC" id="fig|1276246.3.peg.438"/>
<dbReference type="EMBL" id="CP006681">
    <property type="protein sequence ID" value="AHI52780.1"/>
    <property type="molecule type" value="Genomic_DNA"/>
</dbReference>
<accession>W6A7G0</accession>